<dbReference type="InterPro" id="IPR038365">
    <property type="entry name" value="EcoRII_C_sf"/>
</dbReference>
<dbReference type="GO" id="GO:0003677">
    <property type="term" value="F:DNA binding"/>
    <property type="evidence" value="ECO:0007669"/>
    <property type="project" value="InterPro"/>
</dbReference>
<keyword evidence="3" id="KW-1185">Reference proteome</keyword>
<dbReference type="Gene3D" id="3.40.91.80">
    <property type="match status" value="1"/>
</dbReference>
<dbReference type="Pfam" id="PF09019">
    <property type="entry name" value="EcoRII-C"/>
    <property type="match status" value="1"/>
</dbReference>
<reference evidence="2 3" key="1">
    <citation type="submission" date="2018-08" db="EMBL/GenBank/DDBJ databases">
        <title>Genomic Encyclopedia of Type Strains, Phase IV (KMG-IV): sequencing the most valuable type-strain genomes for metagenomic binning, comparative biology and taxonomic classification.</title>
        <authorList>
            <person name="Goeker M."/>
        </authorList>
    </citation>
    <scope>NUCLEOTIDE SEQUENCE [LARGE SCALE GENOMIC DNA]</scope>
    <source>
        <strain evidence="2 3">DSM 26022</strain>
    </source>
</reference>
<organism evidence="2 3">
    <name type="scientific">Paraperlucidibaca baekdonensis</name>
    <dbReference type="NCBI Taxonomy" id="748120"/>
    <lineage>
        <taxon>Bacteria</taxon>
        <taxon>Pseudomonadati</taxon>
        <taxon>Pseudomonadota</taxon>
        <taxon>Gammaproteobacteria</taxon>
        <taxon>Moraxellales</taxon>
        <taxon>Moraxellaceae</taxon>
        <taxon>Paraperlucidibaca</taxon>
    </lineage>
</organism>
<dbReference type="Gene3D" id="2.40.330.10">
    <property type="entry name" value="DNA-binding pseudobarrel domain"/>
    <property type="match status" value="1"/>
</dbReference>
<accession>A0A3E0H651</accession>
<comment type="caution">
    <text evidence="2">The sequence shown here is derived from an EMBL/GenBank/DDBJ whole genome shotgun (WGS) entry which is preliminary data.</text>
</comment>
<dbReference type="Proteomes" id="UP000256774">
    <property type="component" value="Unassembled WGS sequence"/>
</dbReference>
<dbReference type="OrthoDB" id="9797574at2"/>
<dbReference type="GO" id="GO:0009307">
    <property type="term" value="P:DNA restriction-modification system"/>
    <property type="evidence" value="ECO:0007669"/>
    <property type="project" value="InterPro"/>
</dbReference>
<dbReference type="EMBL" id="QUNR01000003">
    <property type="protein sequence ID" value="REH37972.1"/>
    <property type="molecule type" value="Genomic_DNA"/>
</dbReference>
<dbReference type="InterPro" id="IPR011335">
    <property type="entry name" value="Restrct_endonuc-II-like"/>
</dbReference>
<dbReference type="GO" id="GO:0009036">
    <property type="term" value="F:type II site-specific deoxyribonuclease activity"/>
    <property type="evidence" value="ECO:0007669"/>
    <property type="project" value="InterPro"/>
</dbReference>
<dbReference type="InterPro" id="IPR015109">
    <property type="entry name" value="Restrct_endonuc_II_EcoRII_C"/>
</dbReference>
<evidence type="ECO:0000313" key="3">
    <source>
        <dbReference type="Proteomes" id="UP000256774"/>
    </source>
</evidence>
<evidence type="ECO:0000259" key="1">
    <source>
        <dbReference type="Pfam" id="PF09019"/>
    </source>
</evidence>
<dbReference type="RefSeq" id="WP_116208559.1">
    <property type="nucleotide sequence ID" value="NZ_QUNR01000003.1"/>
</dbReference>
<name>A0A3E0H651_9GAMM</name>
<sequence>MANKNPQLSSTAQTAPPFVQEPTLLLSKLLDHSDAIFVKKLSLNDRDWSRLPNKHQAGVYVPPAEREGGFFPPLTIKNREDASTKEIREAFFEIEWIDISETKRARLVNYTSKGQETHLTGLPKPAFRALAPASLLVIGRCNGKYQALTLDSNSEGYELLDDTLSLAPDFRSGLFVMSSIKSSREEKTLTFIEDAVKAYFDGSIVALAKKYEVMPSTVDLASAARARFMIDNNLSTLNPFVMAKPGDAIREISRGVEYEIFKDLQLRGRALQLIRIILGDDPKAHTAEKALRAIVVEYPKIDALLLSAAQQRKSRAGYSFEHHIEAMMIDGGIPFQKQVVIEAKKRPDFILPSLSLFNETGRAVKEALVLSAKTTLRERWKQVSGEMKNCDLYLATVDENIAANAIEDMASQGILLVVPESLKNSDTTEYKKQTNVLSFKAFFEDEIGKVRWPLWVARGLAQAQ</sequence>
<dbReference type="SUPFAM" id="SSF52980">
    <property type="entry name" value="Restriction endonuclease-like"/>
    <property type="match status" value="1"/>
</dbReference>
<evidence type="ECO:0000313" key="2">
    <source>
        <dbReference type="EMBL" id="REH37972.1"/>
    </source>
</evidence>
<protein>
    <submittedName>
        <fullName evidence="2">EcoRII-like protein</fullName>
    </submittedName>
</protein>
<gene>
    <name evidence="2" type="ORF">DFR26_1758</name>
</gene>
<dbReference type="InterPro" id="IPR015300">
    <property type="entry name" value="DNA-bd_pseudobarrel_sf"/>
</dbReference>
<dbReference type="AlphaFoldDB" id="A0A3E0H651"/>
<feature type="domain" description="Restriction endonuclease type II EcoRII C-terminal" evidence="1">
    <location>
        <begin position="303"/>
        <end position="442"/>
    </location>
</feature>
<proteinExistence type="predicted"/>
<dbReference type="CDD" id="cd22322">
    <property type="entry name" value="EcoRII-like"/>
    <property type="match status" value="1"/>
</dbReference>